<evidence type="ECO:0000313" key="2">
    <source>
        <dbReference type="EMBL" id="MBA8887272.1"/>
    </source>
</evidence>
<protein>
    <submittedName>
        <fullName evidence="2">Putative membrane protein</fullName>
    </submittedName>
</protein>
<keyword evidence="1" id="KW-1133">Transmembrane helix</keyword>
<keyword evidence="1" id="KW-0472">Membrane</keyword>
<evidence type="ECO:0000313" key="3">
    <source>
        <dbReference type="Proteomes" id="UP000550401"/>
    </source>
</evidence>
<proteinExistence type="predicted"/>
<evidence type="ECO:0000256" key="1">
    <source>
        <dbReference type="SAM" id="Phobius"/>
    </source>
</evidence>
<keyword evidence="3" id="KW-1185">Reference proteome</keyword>
<dbReference type="InterPro" id="IPR018706">
    <property type="entry name" value="DUF2214_membrane"/>
</dbReference>
<keyword evidence="1" id="KW-0812">Transmembrane</keyword>
<gene>
    <name evidence="2" type="ORF">FHW12_001486</name>
</gene>
<comment type="caution">
    <text evidence="2">The sequence shown here is derived from an EMBL/GenBank/DDBJ whole genome shotgun (WGS) entry which is preliminary data.</text>
</comment>
<feature type="transmembrane region" description="Helical" evidence="1">
    <location>
        <begin position="126"/>
        <end position="144"/>
    </location>
</feature>
<reference evidence="2 3" key="1">
    <citation type="submission" date="2020-07" db="EMBL/GenBank/DDBJ databases">
        <title>Genomic Encyclopedia of Type Strains, Phase IV (KMG-V): Genome sequencing to study the core and pangenomes of soil and plant-associated prokaryotes.</title>
        <authorList>
            <person name="Whitman W."/>
        </authorList>
    </citation>
    <scope>NUCLEOTIDE SEQUENCE [LARGE SCALE GENOMIC DNA]</scope>
    <source>
        <strain evidence="2 3">RH2WT43</strain>
    </source>
</reference>
<feature type="transmembrane region" description="Helical" evidence="1">
    <location>
        <begin position="44"/>
        <end position="67"/>
    </location>
</feature>
<dbReference type="Proteomes" id="UP000550401">
    <property type="component" value="Unassembled WGS sequence"/>
</dbReference>
<feature type="transmembrane region" description="Helical" evidence="1">
    <location>
        <begin position="79"/>
        <end position="101"/>
    </location>
</feature>
<dbReference type="AlphaFoldDB" id="A0A839EZR7"/>
<feature type="transmembrane region" description="Helical" evidence="1">
    <location>
        <begin position="6"/>
        <end position="23"/>
    </location>
</feature>
<dbReference type="Pfam" id="PF09980">
    <property type="entry name" value="DUF2214"/>
    <property type="match status" value="1"/>
</dbReference>
<name>A0A839EZR7_9GAMM</name>
<dbReference type="RefSeq" id="WP_182530355.1">
    <property type="nucleotide sequence ID" value="NZ_JACGXL010000002.1"/>
</dbReference>
<organism evidence="2 3">
    <name type="scientific">Dokdonella fugitiva</name>
    <dbReference type="NCBI Taxonomy" id="328517"/>
    <lineage>
        <taxon>Bacteria</taxon>
        <taxon>Pseudomonadati</taxon>
        <taxon>Pseudomonadota</taxon>
        <taxon>Gammaproteobacteria</taxon>
        <taxon>Lysobacterales</taxon>
        <taxon>Rhodanobacteraceae</taxon>
        <taxon>Dokdonella</taxon>
    </lineage>
</organism>
<sequence length="150" mass="16943">MWTDALLAYFHFAAIFTMIWFLSKEWTLLRAGAGALDVERIARADAGYGALAGIVLLSGALRAVYGLKGWSFYAHAPVFHLKVTLFVLVGLLSILPTRAFLRWRRARRVDPGWRVPEAEWRSARRWVLVELHLLALIPLAAVIMSRGLSR</sequence>
<accession>A0A839EZR7</accession>
<dbReference type="EMBL" id="JACGXL010000002">
    <property type="protein sequence ID" value="MBA8887272.1"/>
    <property type="molecule type" value="Genomic_DNA"/>
</dbReference>